<gene>
    <name evidence="2" type="ORF">L1I42_11165</name>
</gene>
<feature type="transmembrane region" description="Helical" evidence="1">
    <location>
        <begin position="104"/>
        <end position="122"/>
    </location>
</feature>
<evidence type="ECO:0000313" key="3">
    <source>
        <dbReference type="Proteomes" id="UP001201217"/>
    </source>
</evidence>
<sequence length="203" mass="23047">MITTTHVLVAGALLTRRDAPRRQNILAFVGGFVPDLSVFIMVAYSAITGVGRGNMWRSPDGLYWQEPWQSFSAISNSIPLYALLILSGWLLAMNVPLYRHYWRLISIFAAGALLHVVMDFPVHTDDAHVHFWPITDWRFYSPVSYYQSANYGEIVSAIELVVGVGLAALLMWRFRAVWARVFIVALLVPYFISLGFIFRTFLS</sequence>
<organism evidence="2 3">
    <name type="scientific">Maritalea mediterranea</name>
    <dbReference type="NCBI Taxonomy" id="2909667"/>
    <lineage>
        <taxon>Bacteria</taxon>
        <taxon>Pseudomonadati</taxon>
        <taxon>Pseudomonadota</taxon>
        <taxon>Alphaproteobacteria</taxon>
        <taxon>Hyphomicrobiales</taxon>
        <taxon>Devosiaceae</taxon>
        <taxon>Maritalea</taxon>
    </lineage>
</organism>
<reference evidence="2 3" key="1">
    <citation type="submission" date="2022-01" db="EMBL/GenBank/DDBJ databases">
        <title>Maritalea mediterranea sp. nov., isolated from marine plastic residues from the Malva-rosa beach (Valencia, Spain).</title>
        <authorList>
            <person name="Vidal-Verdu A."/>
            <person name="Molina-Menor E."/>
            <person name="Pascual J."/>
            <person name="Pereto J."/>
            <person name="Porcar M."/>
        </authorList>
    </citation>
    <scope>NUCLEOTIDE SEQUENCE [LARGE SCALE GENOMIC DNA]</scope>
    <source>
        <strain evidence="2 3">P4.10X</strain>
    </source>
</reference>
<keyword evidence="1" id="KW-1133">Transmembrane helix</keyword>
<feature type="transmembrane region" description="Helical" evidence="1">
    <location>
        <begin position="154"/>
        <end position="174"/>
    </location>
</feature>
<name>A0ABS9E876_9HYPH</name>
<dbReference type="RefSeq" id="WP_236114607.1">
    <property type="nucleotide sequence ID" value="NZ_JAKGTI010000002.1"/>
</dbReference>
<dbReference type="EMBL" id="JAKGTI010000002">
    <property type="protein sequence ID" value="MCF4099047.1"/>
    <property type="molecule type" value="Genomic_DNA"/>
</dbReference>
<evidence type="ECO:0000256" key="1">
    <source>
        <dbReference type="SAM" id="Phobius"/>
    </source>
</evidence>
<evidence type="ECO:0000313" key="2">
    <source>
        <dbReference type="EMBL" id="MCF4099047.1"/>
    </source>
</evidence>
<keyword evidence="1" id="KW-0812">Transmembrane</keyword>
<proteinExistence type="predicted"/>
<keyword evidence="3" id="KW-1185">Reference proteome</keyword>
<feature type="transmembrane region" description="Helical" evidence="1">
    <location>
        <begin position="67"/>
        <end position="92"/>
    </location>
</feature>
<evidence type="ECO:0008006" key="4">
    <source>
        <dbReference type="Google" id="ProtNLM"/>
    </source>
</evidence>
<feature type="transmembrane region" description="Helical" evidence="1">
    <location>
        <begin position="25"/>
        <end position="47"/>
    </location>
</feature>
<comment type="caution">
    <text evidence="2">The sequence shown here is derived from an EMBL/GenBank/DDBJ whole genome shotgun (WGS) entry which is preliminary data.</text>
</comment>
<feature type="transmembrane region" description="Helical" evidence="1">
    <location>
        <begin position="181"/>
        <end position="202"/>
    </location>
</feature>
<keyword evidence="1" id="KW-0472">Membrane</keyword>
<protein>
    <recommendedName>
        <fullName evidence="4">Cobalamin biosynthesis protein CobQ</fullName>
    </recommendedName>
</protein>
<dbReference type="Proteomes" id="UP001201217">
    <property type="component" value="Unassembled WGS sequence"/>
</dbReference>
<accession>A0ABS9E876</accession>